<gene>
    <name evidence="2" type="ORF">AMORRO_LOCUS6077</name>
</gene>
<feature type="compositionally biased region" description="Polar residues" evidence="1">
    <location>
        <begin position="13"/>
        <end position="22"/>
    </location>
</feature>
<evidence type="ECO:0000256" key="1">
    <source>
        <dbReference type="SAM" id="MobiDB-lite"/>
    </source>
</evidence>
<feature type="region of interest" description="Disordered" evidence="1">
    <location>
        <begin position="13"/>
        <end position="34"/>
    </location>
</feature>
<accession>A0A9N9FU30</accession>
<sequence>MLVRSVAKFQIKPTAQGNLTNNKHMERETRHQAPPSMQALRLGKSVNDLFPTLNIFDKNISSHTGEQGLIDGWLNT</sequence>
<keyword evidence="3" id="KW-1185">Reference proteome</keyword>
<dbReference type="Proteomes" id="UP000789342">
    <property type="component" value="Unassembled WGS sequence"/>
</dbReference>
<name>A0A9N9FU30_9GLOM</name>
<dbReference type="EMBL" id="CAJVPV010003910">
    <property type="protein sequence ID" value="CAG8562307.1"/>
    <property type="molecule type" value="Genomic_DNA"/>
</dbReference>
<proteinExistence type="predicted"/>
<comment type="caution">
    <text evidence="2">The sequence shown here is derived from an EMBL/GenBank/DDBJ whole genome shotgun (WGS) entry which is preliminary data.</text>
</comment>
<evidence type="ECO:0000313" key="3">
    <source>
        <dbReference type="Proteomes" id="UP000789342"/>
    </source>
</evidence>
<dbReference type="AlphaFoldDB" id="A0A9N9FU30"/>
<reference evidence="2" key="1">
    <citation type="submission" date="2021-06" db="EMBL/GenBank/DDBJ databases">
        <authorList>
            <person name="Kallberg Y."/>
            <person name="Tangrot J."/>
            <person name="Rosling A."/>
        </authorList>
    </citation>
    <scope>NUCLEOTIDE SEQUENCE</scope>
    <source>
        <strain evidence="2">CL551</strain>
    </source>
</reference>
<organism evidence="2 3">
    <name type="scientific">Acaulospora morrowiae</name>
    <dbReference type="NCBI Taxonomy" id="94023"/>
    <lineage>
        <taxon>Eukaryota</taxon>
        <taxon>Fungi</taxon>
        <taxon>Fungi incertae sedis</taxon>
        <taxon>Mucoromycota</taxon>
        <taxon>Glomeromycotina</taxon>
        <taxon>Glomeromycetes</taxon>
        <taxon>Diversisporales</taxon>
        <taxon>Acaulosporaceae</taxon>
        <taxon>Acaulospora</taxon>
    </lineage>
</organism>
<protein>
    <submittedName>
        <fullName evidence="2">12533_t:CDS:1</fullName>
    </submittedName>
</protein>
<evidence type="ECO:0000313" key="2">
    <source>
        <dbReference type="EMBL" id="CAG8562307.1"/>
    </source>
</evidence>